<dbReference type="Pfam" id="PF00440">
    <property type="entry name" value="TetR_N"/>
    <property type="match status" value="2"/>
</dbReference>
<keyword evidence="5" id="KW-1185">Reference proteome</keyword>
<evidence type="ECO:0000313" key="4">
    <source>
        <dbReference type="EMBL" id="OSC37647.1"/>
    </source>
</evidence>
<evidence type="ECO:0000256" key="2">
    <source>
        <dbReference type="PROSITE-ProRule" id="PRU00335"/>
    </source>
</evidence>
<dbReference type="InterPro" id="IPR050109">
    <property type="entry name" value="HTH-type_TetR-like_transc_reg"/>
</dbReference>
<comment type="caution">
    <text evidence="4">The sequence shown here is derived from an EMBL/GenBank/DDBJ whole genome shotgun (WGS) entry which is preliminary data.</text>
</comment>
<feature type="DNA-binding region" description="H-T-H motif" evidence="2">
    <location>
        <begin position="232"/>
        <end position="251"/>
    </location>
</feature>
<feature type="domain" description="HTH tetR-type" evidence="3">
    <location>
        <begin position="16"/>
        <end position="76"/>
    </location>
</feature>
<dbReference type="AlphaFoldDB" id="A0A1X2LPL9"/>
<sequence length="390" mass="41506">MARVVGTRARSQTGTDLRRDLVLTTAATLFRRRGFTGVGIDDIGAAVGLSGPAVYHYFPSKQGLLSGIIDRLLTDLEWAADTEALADPRTGPVERTIAAALAAPDCLAVCLRQLDYLDLDMRAPLEARCQALVSAVNSHGAQDNRRHLRAYAIGGAMVSLALAKSPAELNLPALGVDIFRSILDVGLPPRSTIVTPPARADLRARAARAFRPEAILAEAARLFHQRGFNGVSLADIGSAAGVTGSAVNRRFGSKEKLLAAAFSRLGDQIGAVIYRALANASEPSDAVEDMVSSYVAAAVGSRDLVCLNMFETHNLPPEDRQERRKRQRAYADELAFVLSEADPSIPSASAKARARAAYSVVSEVIHNDRLAACEGVTEDLTALTLAVLGR</sequence>
<dbReference type="GO" id="GO:0003700">
    <property type="term" value="F:DNA-binding transcription factor activity"/>
    <property type="evidence" value="ECO:0007669"/>
    <property type="project" value="TreeGrafter"/>
</dbReference>
<accession>A0A1X2LPL9</accession>
<feature type="domain" description="HTH tetR-type" evidence="3">
    <location>
        <begin position="209"/>
        <end position="269"/>
    </location>
</feature>
<dbReference type="SUPFAM" id="SSF46689">
    <property type="entry name" value="Homeodomain-like"/>
    <property type="match status" value="2"/>
</dbReference>
<reference evidence="4 5" key="1">
    <citation type="submission" date="2017-04" db="EMBL/GenBank/DDBJ databases">
        <title>The new phylogeny of genus Mycobacterium.</title>
        <authorList>
            <person name="Tortoli E."/>
            <person name="Trovato A."/>
            <person name="Cirillo D.M."/>
        </authorList>
    </citation>
    <scope>NUCLEOTIDE SEQUENCE [LARGE SCALE GENOMIC DNA]</scope>
    <source>
        <strain evidence="4 5">TBL 1200985</strain>
    </source>
</reference>
<dbReference type="STRING" id="1430326.B8W66_21115"/>
<name>A0A1X2LPL9_9MYCO</name>
<evidence type="ECO:0000259" key="3">
    <source>
        <dbReference type="PROSITE" id="PS50977"/>
    </source>
</evidence>
<evidence type="ECO:0000313" key="5">
    <source>
        <dbReference type="Proteomes" id="UP000193247"/>
    </source>
</evidence>
<protein>
    <recommendedName>
        <fullName evidence="3">HTH tetR-type domain-containing protein</fullName>
    </recommendedName>
</protein>
<dbReference type="InterPro" id="IPR009057">
    <property type="entry name" value="Homeodomain-like_sf"/>
</dbReference>
<dbReference type="RefSeq" id="WP_085327213.1">
    <property type="nucleotide sequence ID" value="NZ_NCXP01000042.1"/>
</dbReference>
<keyword evidence="1 2" id="KW-0238">DNA-binding</keyword>
<dbReference type="PANTHER" id="PTHR30055">
    <property type="entry name" value="HTH-TYPE TRANSCRIPTIONAL REGULATOR RUTR"/>
    <property type="match status" value="1"/>
</dbReference>
<dbReference type="PRINTS" id="PR00455">
    <property type="entry name" value="HTHTETR"/>
</dbReference>
<dbReference type="PANTHER" id="PTHR30055:SF237">
    <property type="entry name" value="TRANSCRIPTIONAL REPRESSOR MCE3R"/>
    <property type="match status" value="1"/>
</dbReference>
<dbReference type="OrthoDB" id="4456617at2"/>
<dbReference type="GO" id="GO:0000976">
    <property type="term" value="F:transcription cis-regulatory region binding"/>
    <property type="evidence" value="ECO:0007669"/>
    <property type="project" value="TreeGrafter"/>
</dbReference>
<dbReference type="Gene3D" id="1.10.357.10">
    <property type="entry name" value="Tetracycline Repressor, domain 2"/>
    <property type="match status" value="2"/>
</dbReference>
<dbReference type="Gene3D" id="1.10.10.60">
    <property type="entry name" value="Homeodomain-like"/>
    <property type="match status" value="1"/>
</dbReference>
<proteinExistence type="predicted"/>
<dbReference type="InterPro" id="IPR001647">
    <property type="entry name" value="HTH_TetR"/>
</dbReference>
<organism evidence="4 5">
    <name type="scientific">Mycobacterium decipiens</name>
    <dbReference type="NCBI Taxonomy" id="1430326"/>
    <lineage>
        <taxon>Bacteria</taxon>
        <taxon>Bacillati</taxon>
        <taxon>Actinomycetota</taxon>
        <taxon>Actinomycetes</taxon>
        <taxon>Mycobacteriales</taxon>
        <taxon>Mycobacteriaceae</taxon>
        <taxon>Mycobacterium</taxon>
    </lineage>
</organism>
<dbReference type="PROSITE" id="PS50977">
    <property type="entry name" value="HTH_TETR_2"/>
    <property type="match status" value="2"/>
</dbReference>
<dbReference type="EMBL" id="NCXP01000042">
    <property type="protein sequence ID" value="OSC37647.1"/>
    <property type="molecule type" value="Genomic_DNA"/>
</dbReference>
<evidence type="ECO:0000256" key="1">
    <source>
        <dbReference type="ARBA" id="ARBA00023125"/>
    </source>
</evidence>
<feature type="DNA-binding region" description="H-T-H motif" evidence="2">
    <location>
        <begin position="39"/>
        <end position="58"/>
    </location>
</feature>
<gene>
    <name evidence="4" type="ORF">B8W66_21115</name>
</gene>
<dbReference type="Proteomes" id="UP000193247">
    <property type="component" value="Unassembled WGS sequence"/>
</dbReference>